<dbReference type="AlphaFoldDB" id="A0A6A7BV90"/>
<accession>A0A6A7BV90</accession>
<proteinExistence type="predicted"/>
<name>A0A6A7BV90_9PEZI</name>
<dbReference type="Pfam" id="PF20354">
    <property type="entry name" value="DUF6649"/>
    <property type="match status" value="1"/>
</dbReference>
<gene>
    <name evidence="2" type="ORF">K470DRAFT_265561</name>
</gene>
<dbReference type="OrthoDB" id="5345504at2759"/>
<organism evidence="2 3">
    <name type="scientific">Piedraia hortae CBS 480.64</name>
    <dbReference type="NCBI Taxonomy" id="1314780"/>
    <lineage>
        <taxon>Eukaryota</taxon>
        <taxon>Fungi</taxon>
        <taxon>Dikarya</taxon>
        <taxon>Ascomycota</taxon>
        <taxon>Pezizomycotina</taxon>
        <taxon>Dothideomycetes</taxon>
        <taxon>Dothideomycetidae</taxon>
        <taxon>Capnodiales</taxon>
        <taxon>Piedraiaceae</taxon>
        <taxon>Piedraia</taxon>
    </lineage>
</organism>
<keyword evidence="3" id="KW-1185">Reference proteome</keyword>
<sequence>MEVDETPNRVYIHNLQDEIAEIEAQEQAENQIGIFPPNVAKIPQHLLRDKPDDNHNQQLILYSVPKSLTEDEGHDSVRKAIIEARQRAREKANLEASRAKETETEPGADEDEMDLS</sequence>
<dbReference type="Proteomes" id="UP000799421">
    <property type="component" value="Unassembled WGS sequence"/>
</dbReference>
<evidence type="ECO:0000313" key="3">
    <source>
        <dbReference type="Proteomes" id="UP000799421"/>
    </source>
</evidence>
<dbReference type="EMBL" id="MU005998">
    <property type="protein sequence ID" value="KAF2859053.1"/>
    <property type="molecule type" value="Genomic_DNA"/>
</dbReference>
<dbReference type="InterPro" id="IPR046591">
    <property type="entry name" value="DUF6649"/>
</dbReference>
<evidence type="ECO:0000313" key="2">
    <source>
        <dbReference type="EMBL" id="KAF2859053.1"/>
    </source>
</evidence>
<reference evidence="2" key="1">
    <citation type="journal article" date="2020" name="Stud. Mycol.">
        <title>101 Dothideomycetes genomes: a test case for predicting lifestyles and emergence of pathogens.</title>
        <authorList>
            <person name="Haridas S."/>
            <person name="Albert R."/>
            <person name="Binder M."/>
            <person name="Bloem J."/>
            <person name="Labutti K."/>
            <person name="Salamov A."/>
            <person name="Andreopoulos B."/>
            <person name="Baker S."/>
            <person name="Barry K."/>
            <person name="Bills G."/>
            <person name="Bluhm B."/>
            <person name="Cannon C."/>
            <person name="Castanera R."/>
            <person name="Culley D."/>
            <person name="Daum C."/>
            <person name="Ezra D."/>
            <person name="Gonzalez J."/>
            <person name="Henrissat B."/>
            <person name="Kuo A."/>
            <person name="Liang C."/>
            <person name="Lipzen A."/>
            <person name="Lutzoni F."/>
            <person name="Magnuson J."/>
            <person name="Mondo S."/>
            <person name="Nolan M."/>
            <person name="Ohm R."/>
            <person name="Pangilinan J."/>
            <person name="Park H.-J."/>
            <person name="Ramirez L."/>
            <person name="Alfaro M."/>
            <person name="Sun H."/>
            <person name="Tritt A."/>
            <person name="Yoshinaga Y."/>
            <person name="Zwiers L.-H."/>
            <person name="Turgeon B."/>
            <person name="Goodwin S."/>
            <person name="Spatafora J."/>
            <person name="Crous P."/>
            <person name="Grigoriev I."/>
        </authorList>
    </citation>
    <scope>NUCLEOTIDE SEQUENCE</scope>
    <source>
        <strain evidence="2">CBS 480.64</strain>
    </source>
</reference>
<feature type="compositionally biased region" description="Basic and acidic residues" evidence="1">
    <location>
        <begin position="87"/>
        <end position="103"/>
    </location>
</feature>
<evidence type="ECO:0000256" key="1">
    <source>
        <dbReference type="SAM" id="MobiDB-lite"/>
    </source>
</evidence>
<protein>
    <submittedName>
        <fullName evidence="2">Uncharacterized protein</fullName>
    </submittedName>
</protein>
<feature type="region of interest" description="Disordered" evidence="1">
    <location>
        <begin position="87"/>
        <end position="116"/>
    </location>
</feature>
<feature type="compositionally biased region" description="Acidic residues" evidence="1">
    <location>
        <begin position="104"/>
        <end position="116"/>
    </location>
</feature>